<accession>A0AAD5Y287</accession>
<evidence type="ECO:0000256" key="1">
    <source>
        <dbReference type="SAM" id="Coils"/>
    </source>
</evidence>
<dbReference type="InterPro" id="IPR038911">
    <property type="entry name" value="SCLT1"/>
</dbReference>
<evidence type="ECO:0000313" key="3">
    <source>
        <dbReference type="EMBL" id="KAJ3255561.1"/>
    </source>
</evidence>
<proteinExistence type="predicted"/>
<comment type="caution">
    <text evidence="3">The sequence shown here is derived from an EMBL/GenBank/DDBJ whole genome shotgun (WGS) entry which is preliminary data.</text>
</comment>
<sequence length="789" mass="92712">MEHLQRIDSFDIPTLNPMGDLNKSTDLEPTGRNSVPLMRNISIKDTFKRKNRKGEQSIADKFRVQDFEKDSIKPPKMDSEDELFKKVDAQINESEMLNKMAMAEFGSLDSIPANSNLEQRQYDFIKTPVQLGTTVPTKPYISGEAGLLNRNYTSKAYEPEVDEANEQIAVLIKENDKLLEENDNQHDEITHLKHNLTNLGRQYKSATENLEETKDQIVQFKHDIETAHDEKKQLERKIKAGTLELATKEADLDQLHSINKKKQRELENQILKNQELQALVADLTDRYQELLKETAIANTREKELLEEIQRKNEAFEEIERMNKSLVQKNKDLEEQAETQTSIIKNLERKITLAESKEIENIDNRQREIHELEEALFERDSAIKREQSLALEVQSLTQKCLELPKTFEEKNDLEIQRLKSQFQAERKRAALEANKLEELCTNLQSQVERAIREKRAAESELEKLTRHIPAESDRLTMAIDEMHSKLRASERDRNEAVQRLESVHQKMLRDQQQYEQERHQNAERQEDTYRRLKRVEREVEENKNERITLLQKVSALEHEKKQLVDNLSSSTANYETQIKNIKSKYELQLSEQSSRLDNVSNEHAKTCRDMQRLISTQRCMSDKWKEEANNIREHYEQTISKINHQLAQSGARINELESIIQKNNAQRRDLIDQVTIEKRQFGQLHDKYLYLEKQNEETERQLGVLVAKEAEMIEERKKLCRELDKALLDKSHRKKYTLKHQPVNTNDLSPPVQMTETMKLEADIERIKQRQKQRKYKSINEIQSFVDDSD</sequence>
<evidence type="ECO:0000313" key="4">
    <source>
        <dbReference type="Proteomes" id="UP001210925"/>
    </source>
</evidence>
<name>A0AAD5Y287_9FUNG</name>
<feature type="coiled-coil region" evidence="1">
    <location>
        <begin position="418"/>
        <end position="672"/>
    </location>
</feature>
<dbReference type="GO" id="GO:0060271">
    <property type="term" value="P:cilium assembly"/>
    <property type="evidence" value="ECO:0007669"/>
    <property type="project" value="TreeGrafter"/>
</dbReference>
<reference evidence="3" key="1">
    <citation type="submission" date="2020-05" db="EMBL/GenBank/DDBJ databases">
        <title>Phylogenomic resolution of chytrid fungi.</title>
        <authorList>
            <person name="Stajich J.E."/>
            <person name="Amses K."/>
            <person name="Simmons R."/>
            <person name="Seto K."/>
            <person name="Myers J."/>
            <person name="Bonds A."/>
            <person name="Quandt C.A."/>
            <person name="Barry K."/>
            <person name="Liu P."/>
            <person name="Grigoriev I."/>
            <person name="Longcore J.E."/>
            <person name="James T.Y."/>
        </authorList>
    </citation>
    <scope>NUCLEOTIDE SEQUENCE</scope>
    <source>
        <strain evidence="3">PLAUS21</strain>
    </source>
</reference>
<keyword evidence="1" id="KW-0175">Coiled coil</keyword>
<organism evidence="3 4">
    <name type="scientific">Boothiomyces macroporosus</name>
    <dbReference type="NCBI Taxonomy" id="261099"/>
    <lineage>
        <taxon>Eukaryota</taxon>
        <taxon>Fungi</taxon>
        <taxon>Fungi incertae sedis</taxon>
        <taxon>Chytridiomycota</taxon>
        <taxon>Chytridiomycota incertae sedis</taxon>
        <taxon>Chytridiomycetes</taxon>
        <taxon>Rhizophydiales</taxon>
        <taxon>Terramycetaceae</taxon>
        <taxon>Boothiomyces</taxon>
    </lineage>
</organism>
<evidence type="ECO:0000256" key="2">
    <source>
        <dbReference type="SAM" id="MobiDB-lite"/>
    </source>
</evidence>
<dbReference type="EMBL" id="JADGKB010000064">
    <property type="protein sequence ID" value="KAJ3255561.1"/>
    <property type="molecule type" value="Genomic_DNA"/>
</dbReference>
<dbReference type="AlphaFoldDB" id="A0AAD5Y287"/>
<gene>
    <name evidence="3" type="ORF">HK103_006197</name>
</gene>
<keyword evidence="4" id="KW-1185">Reference proteome</keyword>
<dbReference type="Proteomes" id="UP001210925">
    <property type="component" value="Unassembled WGS sequence"/>
</dbReference>
<feature type="coiled-coil region" evidence="1">
    <location>
        <begin position="161"/>
        <end position="374"/>
    </location>
</feature>
<feature type="region of interest" description="Disordered" evidence="2">
    <location>
        <begin position="1"/>
        <end position="34"/>
    </location>
</feature>
<dbReference type="PANTHER" id="PTHR35970">
    <property type="entry name" value="SODIUM CHANNEL AND CLATHRIN LINKER 1"/>
    <property type="match status" value="1"/>
</dbReference>
<dbReference type="PANTHER" id="PTHR35970:SF1">
    <property type="entry name" value="SODIUM CHANNEL AND CLATHRIN LINKER 1"/>
    <property type="match status" value="1"/>
</dbReference>
<protein>
    <submittedName>
        <fullName evidence="3">Uncharacterized protein</fullName>
    </submittedName>
</protein>
<dbReference type="GO" id="GO:0005814">
    <property type="term" value="C:centriole"/>
    <property type="evidence" value="ECO:0007669"/>
    <property type="project" value="TreeGrafter"/>
</dbReference>